<name>A0A0A9BHX5_ARUDO</name>
<evidence type="ECO:0000313" key="2">
    <source>
        <dbReference type="EMBL" id="JAD62961.1"/>
    </source>
</evidence>
<sequence>MISEGRRLSLASSSSSSRVRGCWRGW</sequence>
<proteinExistence type="predicted"/>
<feature type="region of interest" description="Disordered" evidence="1">
    <location>
        <begin position="1"/>
        <end position="26"/>
    </location>
</feature>
<reference evidence="2" key="1">
    <citation type="submission" date="2014-09" db="EMBL/GenBank/DDBJ databases">
        <authorList>
            <person name="Magalhaes I.L.F."/>
            <person name="Oliveira U."/>
            <person name="Santos F.R."/>
            <person name="Vidigal T.H.D.A."/>
            <person name="Brescovit A.D."/>
            <person name="Santos A.J."/>
        </authorList>
    </citation>
    <scope>NUCLEOTIDE SEQUENCE</scope>
    <source>
        <tissue evidence="2">Shoot tissue taken approximately 20 cm above the soil surface</tissue>
    </source>
</reference>
<accession>A0A0A9BHX5</accession>
<dbReference type="AlphaFoldDB" id="A0A0A9BHX5"/>
<organism evidence="2">
    <name type="scientific">Arundo donax</name>
    <name type="common">Giant reed</name>
    <name type="synonym">Donax arundinaceus</name>
    <dbReference type="NCBI Taxonomy" id="35708"/>
    <lineage>
        <taxon>Eukaryota</taxon>
        <taxon>Viridiplantae</taxon>
        <taxon>Streptophyta</taxon>
        <taxon>Embryophyta</taxon>
        <taxon>Tracheophyta</taxon>
        <taxon>Spermatophyta</taxon>
        <taxon>Magnoliopsida</taxon>
        <taxon>Liliopsida</taxon>
        <taxon>Poales</taxon>
        <taxon>Poaceae</taxon>
        <taxon>PACMAD clade</taxon>
        <taxon>Arundinoideae</taxon>
        <taxon>Arundineae</taxon>
        <taxon>Arundo</taxon>
    </lineage>
</organism>
<dbReference type="EMBL" id="GBRH01234934">
    <property type="protein sequence ID" value="JAD62961.1"/>
    <property type="molecule type" value="Transcribed_RNA"/>
</dbReference>
<protein>
    <submittedName>
        <fullName evidence="2">Uncharacterized protein</fullName>
    </submittedName>
</protein>
<reference evidence="2" key="2">
    <citation type="journal article" date="2015" name="Data Brief">
        <title>Shoot transcriptome of the giant reed, Arundo donax.</title>
        <authorList>
            <person name="Barrero R.A."/>
            <person name="Guerrero F.D."/>
            <person name="Moolhuijzen P."/>
            <person name="Goolsby J.A."/>
            <person name="Tidwell J."/>
            <person name="Bellgard S.E."/>
            <person name="Bellgard M.I."/>
        </authorList>
    </citation>
    <scope>NUCLEOTIDE SEQUENCE</scope>
    <source>
        <tissue evidence="2">Shoot tissue taken approximately 20 cm above the soil surface</tissue>
    </source>
</reference>
<feature type="compositionally biased region" description="Low complexity" evidence="1">
    <location>
        <begin position="8"/>
        <end position="18"/>
    </location>
</feature>
<evidence type="ECO:0000256" key="1">
    <source>
        <dbReference type="SAM" id="MobiDB-lite"/>
    </source>
</evidence>